<name>A0ABN2U9L8_9MICO</name>
<organism evidence="1 2">
    <name type="scientific">Terrabacter terrae</name>
    <dbReference type="NCBI Taxonomy" id="318434"/>
    <lineage>
        <taxon>Bacteria</taxon>
        <taxon>Bacillati</taxon>
        <taxon>Actinomycetota</taxon>
        <taxon>Actinomycetes</taxon>
        <taxon>Micrococcales</taxon>
        <taxon>Intrasporangiaceae</taxon>
        <taxon>Terrabacter</taxon>
    </lineage>
</organism>
<dbReference type="InterPro" id="IPR036188">
    <property type="entry name" value="FAD/NAD-bd_sf"/>
</dbReference>
<dbReference type="Gene3D" id="3.50.50.60">
    <property type="entry name" value="FAD/NAD(P)-binding domain"/>
    <property type="match status" value="1"/>
</dbReference>
<keyword evidence="2" id="KW-1185">Reference proteome</keyword>
<evidence type="ECO:0000313" key="2">
    <source>
        <dbReference type="Proteomes" id="UP001501285"/>
    </source>
</evidence>
<dbReference type="Proteomes" id="UP001501285">
    <property type="component" value="Unassembled WGS sequence"/>
</dbReference>
<sequence length="107" mass="11180">MVVLRVSSGVSDSLDGGGRSSRLTGLVAMGERGFLLTGRHLPEGAWPLLRLPLPFERSLPGVLAAGDVRFGSVKRVAGAVGEGSVTVGSEYVAGFDARQRRPCASDR</sequence>
<proteinExistence type="predicted"/>
<reference evidence="1 2" key="1">
    <citation type="journal article" date="2019" name="Int. J. Syst. Evol. Microbiol.">
        <title>The Global Catalogue of Microorganisms (GCM) 10K type strain sequencing project: providing services to taxonomists for standard genome sequencing and annotation.</title>
        <authorList>
            <consortium name="The Broad Institute Genomics Platform"/>
            <consortium name="The Broad Institute Genome Sequencing Center for Infectious Disease"/>
            <person name="Wu L."/>
            <person name="Ma J."/>
        </authorList>
    </citation>
    <scope>NUCLEOTIDE SEQUENCE [LARGE SCALE GENOMIC DNA]</scope>
    <source>
        <strain evidence="1 2">JCM 14283</strain>
    </source>
</reference>
<gene>
    <name evidence="1" type="ORF">GCM10009740_20700</name>
</gene>
<comment type="caution">
    <text evidence="1">The sequence shown here is derived from an EMBL/GenBank/DDBJ whole genome shotgun (WGS) entry which is preliminary data.</text>
</comment>
<protein>
    <submittedName>
        <fullName evidence="1">Uncharacterized protein</fullName>
    </submittedName>
</protein>
<accession>A0ABN2U9L8</accession>
<dbReference type="EMBL" id="BAAANB010000021">
    <property type="protein sequence ID" value="GAA2030835.1"/>
    <property type="molecule type" value="Genomic_DNA"/>
</dbReference>
<evidence type="ECO:0000313" key="1">
    <source>
        <dbReference type="EMBL" id="GAA2030835.1"/>
    </source>
</evidence>